<accession>A0A6A6GYN5</accession>
<evidence type="ECO:0000256" key="1">
    <source>
        <dbReference type="SAM" id="SignalP"/>
    </source>
</evidence>
<evidence type="ECO:0000313" key="2">
    <source>
        <dbReference type="EMBL" id="KAF2230916.1"/>
    </source>
</evidence>
<evidence type="ECO:0000313" key="3">
    <source>
        <dbReference type="Proteomes" id="UP000800092"/>
    </source>
</evidence>
<dbReference type="AlphaFoldDB" id="A0A6A6GYN5"/>
<dbReference type="EMBL" id="ML991834">
    <property type="protein sequence ID" value="KAF2230916.1"/>
    <property type="molecule type" value="Genomic_DNA"/>
</dbReference>
<organism evidence="2 3">
    <name type="scientific">Viridothelium virens</name>
    <name type="common">Speckled blister lichen</name>
    <name type="synonym">Trypethelium virens</name>
    <dbReference type="NCBI Taxonomy" id="1048519"/>
    <lineage>
        <taxon>Eukaryota</taxon>
        <taxon>Fungi</taxon>
        <taxon>Dikarya</taxon>
        <taxon>Ascomycota</taxon>
        <taxon>Pezizomycotina</taxon>
        <taxon>Dothideomycetes</taxon>
        <taxon>Dothideomycetes incertae sedis</taxon>
        <taxon>Trypetheliales</taxon>
        <taxon>Trypetheliaceae</taxon>
        <taxon>Viridothelium</taxon>
    </lineage>
</organism>
<protein>
    <submittedName>
        <fullName evidence="2">Uncharacterized protein</fullName>
    </submittedName>
</protein>
<proteinExistence type="predicted"/>
<dbReference type="Proteomes" id="UP000800092">
    <property type="component" value="Unassembled WGS sequence"/>
</dbReference>
<keyword evidence="3" id="KW-1185">Reference proteome</keyword>
<name>A0A6A6GYN5_VIRVR</name>
<keyword evidence="1" id="KW-0732">Signal</keyword>
<feature type="chain" id="PRO_5025416994" evidence="1">
    <location>
        <begin position="22"/>
        <end position="294"/>
    </location>
</feature>
<reference evidence="2" key="1">
    <citation type="journal article" date="2020" name="Stud. Mycol.">
        <title>101 Dothideomycetes genomes: a test case for predicting lifestyles and emergence of pathogens.</title>
        <authorList>
            <person name="Haridas S."/>
            <person name="Albert R."/>
            <person name="Binder M."/>
            <person name="Bloem J."/>
            <person name="Labutti K."/>
            <person name="Salamov A."/>
            <person name="Andreopoulos B."/>
            <person name="Baker S."/>
            <person name="Barry K."/>
            <person name="Bills G."/>
            <person name="Bluhm B."/>
            <person name="Cannon C."/>
            <person name="Castanera R."/>
            <person name="Culley D."/>
            <person name="Daum C."/>
            <person name="Ezra D."/>
            <person name="Gonzalez J."/>
            <person name="Henrissat B."/>
            <person name="Kuo A."/>
            <person name="Liang C."/>
            <person name="Lipzen A."/>
            <person name="Lutzoni F."/>
            <person name="Magnuson J."/>
            <person name="Mondo S."/>
            <person name="Nolan M."/>
            <person name="Ohm R."/>
            <person name="Pangilinan J."/>
            <person name="Park H.-J."/>
            <person name="Ramirez L."/>
            <person name="Alfaro M."/>
            <person name="Sun H."/>
            <person name="Tritt A."/>
            <person name="Yoshinaga Y."/>
            <person name="Zwiers L.-H."/>
            <person name="Turgeon B."/>
            <person name="Goodwin S."/>
            <person name="Spatafora J."/>
            <person name="Crous P."/>
            <person name="Grigoriev I."/>
        </authorList>
    </citation>
    <scope>NUCLEOTIDE SEQUENCE</scope>
    <source>
        <strain evidence="2">Tuck. ex Michener</strain>
    </source>
</reference>
<sequence length="294" mass="30753">MHTKSLVYCFFALQATTGSLARPGESGTKIVRREIVRRADGPAITNGLPPQLASVAASITSVAGHVASQVPEGNGLLSDVQKDIAVIASKAQHLAGQHPGVYANVTPALVAAGAKITSAASIYQKQGASGVLDYAKSEFDSITADLPSAISELEHNTKLWNSIQSELKGLSTQSGSNIWSKIGAAAATVVSDAEHPGSSHAASKRNIVSDLSSDWNVVKSKVQDAWERAEWKTSSANNGTFCTKDSTTLQYRMSTDLKANTVYGICVATTPNAAPVATLTDEPVRETLSTTQSA</sequence>
<gene>
    <name evidence="2" type="ORF">EV356DRAFT_508039</name>
</gene>
<feature type="signal peptide" evidence="1">
    <location>
        <begin position="1"/>
        <end position="21"/>
    </location>
</feature>